<proteinExistence type="inferred from homology"/>
<dbReference type="SUPFAM" id="SSF55315">
    <property type="entry name" value="L30e-like"/>
    <property type="match status" value="1"/>
</dbReference>
<gene>
    <name evidence="7" type="ORF">RQM65_04700</name>
</gene>
<evidence type="ECO:0000256" key="3">
    <source>
        <dbReference type="ARBA" id="ARBA00022679"/>
    </source>
</evidence>
<dbReference type="InterPro" id="IPR051259">
    <property type="entry name" value="rRNA_Methyltransferase"/>
</dbReference>
<dbReference type="InterPro" id="IPR001537">
    <property type="entry name" value="SpoU_MeTrfase"/>
</dbReference>
<dbReference type="InterPro" id="IPR029026">
    <property type="entry name" value="tRNA_m1G_MTases_N"/>
</dbReference>
<feature type="compositionally biased region" description="Basic and acidic residues" evidence="4">
    <location>
        <begin position="217"/>
        <end position="227"/>
    </location>
</feature>
<keyword evidence="3" id="KW-0808">Transferase</keyword>
<comment type="similarity">
    <text evidence="1">Belongs to the class IV-like SAM-binding methyltransferase superfamily. RNA methyltransferase TrmH family.</text>
</comment>
<dbReference type="EMBL" id="JAVTTP010000001">
    <property type="protein sequence ID" value="MDT7827961.1"/>
    <property type="molecule type" value="Genomic_DNA"/>
</dbReference>
<feature type="domain" description="MRM3-like substrate binding" evidence="6">
    <location>
        <begin position="5"/>
        <end position="82"/>
    </location>
</feature>
<evidence type="ECO:0000256" key="1">
    <source>
        <dbReference type="ARBA" id="ARBA00007228"/>
    </source>
</evidence>
<reference evidence="7 8" key="1">
    <citation type="submission" date="2023-09" db="EMBL/GenBank/DDBJ databases">
        <title>Novel taxa isolated from Blanes Bay.</title>
        <authorList>
            <person name="Rey-Velasco X."/>
            <person name="Lucena T."/>
        </authorList>
    </citation>
    <scope>NUCLEOTIDE SEQUENCE [LARGE SCALE GENOMIC DNA]</scope>
    <source>
        <strain evidence="7 8">S334</strain>
    </source>
</reference>
<evidence type="ECO:0000313" key="8">
    <source>
        <dbReference type="Proteomes" id="UP001250656"/>
    </source>
</evidence>
<evidence type="ECO:0000313" key="7">
    <source>
        <dbReference type="EMBL" id="MDT7827961.1"/>
    </source>
</evidence>
<dbReference type="RefSeq" id="WP_314013093.1">
    <property type="nucleotide sequence ID" value="NZ_JAVTTP010000001.1"/>
</dbReference>
<evidence type="ECO:0000259" key="6">
    <source>
        <dbReference type="Pfam" id="PF22435"/>
    </source>
</evidence>
<keyword evidence="2 7" id="KW-0489">Methyltransferase</keyword>
<feature type="domain" description="tRNA/rRNA methyltransferase SpoU type" evidence="5">
    <location>
        <begin position="99"/>
        <end position="240"/>
    </location>
</feature>
<dbReference type="Proteomes" id="UP001250656">
    <property type="component" value="Unassembled WGS sequence"/>
</dbReference>
<dbReference type="Gene3D" id="3.30.1330.30">
    <property type="match status" value="1"/>
</dbReference>
<dbReference type="Gene3D" id="3.40.1280.10">
    <property type="match status" value="1"/>
</dbReference>
<dbReference type="GO" id="GO:0032259">
    <property type="term" value="P:methylation"/>
    <property type="evidence" value="ECO:0007669"/>
    <property type="project" value="UniProtKB-KW"/>
</dbReference>
<evidence type="ECO:0000256" key="2">
    <source>
        <dbReference type="ARBA" id="ARBA00022603"/>
    </source>
</evidence>
<accession>A0ABU3L2J2</accession>
<dbReference type="GO" id="GO:0008168">
    <property type="term" value="F:methyltransferase activity"/>
    <property type="evidence" value="ECO:0007669"/>
    <property type="project" value="UniProtKB-KW"/>
</dbReference>
<dbReference type="PANTHER" id="PTHR43191:SF2">
    <property type="entry name" value="RRNA METHYLTRANSFERASE 3, MITOCHONDRIAL"/>
    <property type="match status" value="1"/>
</dbReference>
<feature type="region of interest" description="Disordered" evidence="4">
    <location>
        <begin position="201"/>
        <end position="227"/>
    </location>
</feature>
<dbReference type="Pfam" id="PF00588">
    <property type="entry name" value="SpoU_methylase"/>
    <property type="match status" value="1"/>
</dbReference>
<protein>
    <submittedName>
        <fullName evidence="7">RNA methyltransferase</fullName>
    </submittedName>
</protein>
<comment type="caution">
    <text evidence="7">The sequence shown here is derived from an EMBL/GenBank/DDBJ whole genome shotgun (WGS) entry which is preliminary data.</text>
</comment>
<evidence type="ECO:0000259" key="5">
    <source>
        <dbReference type="Pfam" id="PF00588"/>
    </source>
</evidence>
<dbReference type="InterPro" id="IPR053888">
    <property type="entry name" value="MRM3-like_sub_bind"/>
</dbReference>
<dbReference type="PANTHER" id="PTHR43191">
    <property type="entry name" value="RRNA METHYLTRANSFERASE 3"/>
    <property type="match status" value="1"/>
</dbReference>
<keyword evidence="8" id="KW-1185">Reference proteome</keyword>
<dbReference type="CDD" id="cd18109">
    <property type="entry name" value="SpoU-like_RNA-MTase"/>
    <property type="match status" value="1"/>
</dbReference>
<sequence>MVSKKQIKFVKSLGQKKYRNRHGLFVAEGIKLVRELLLSSFKTYRIFTTDLSVFDGNNGAIEAITEAELGQMSGLKSPNTVVGVFEIPNAGNLDFSDWILAVDDVRDPGNLGTIIRLCDWFGISHLVCSENTVDCYNPKTLQATMGSIARVAVGYTDLEDFLEKSDLPVFGAFMEGEAVYEAELPKKGILVMGNESNGISPEVERQVSKKLSIPRPGHTDRSERKSAESLNVAMAAAILLNEIRRK</sequence>
<dbReference type="SUPFAM" id="SSF75217">
    <property type="entry name" value="alpha/beta knot"/>
    <property type="match status" value="1"/>
</dbReference>
<name>A0ABU3L2J2_9FLAO</name>
<dbReference type="Pfam" id="PF22435">
    <property type="entry name" value="MRM3-like_sub_bind"/>
    <property type="match status" value="1"/>
</dbReference>
<evidence type="ECO:0000256" key="4">
    <source>
        <dbReference type="SAM" id="MobiDB-lite"/>
    </source>
</evidence>
<dbReference type="InterPro" id="IPR029028">
    <property type="entry name" value="Alpha/beta_knot_MTases"/>
</dbReference>
<dbReference type="InterPro" id="IPR029064">
    <property type="entry name" value="Ribosomal_eL30-like_sf"/>
</dbReference>
<organism evidence="7 8">
    <name type="scientific">Pricia mediterranea</name>
    <dbReference type="NCBI Taxonomy" id="3076079"/>
    <lineage>
        <taxon>Bacteria</taxon>
        <taxon>Pseudomonadati</taxon>
        <taxon>Bacteroidota</taxon>
        <taxon>Flavobacteriia</taxon>
        <taxon>Flavobacteriales</taxon>
        <taxon>Flavobacteriaceae</taxon>
        <taxon>Pricia</taxon>
    </lineage>
</organism>